<dbReference type="InterPro" id="IPR011991">
    <property type="entry name" value="ArsR-like_HTH"/>
</dbReference>
<comment type="caution">
    <text evidence="3">The sequence shown here is derived from an EMBL/GenBank/DDBJ whole genome shotgun (WGS) entry which is preliminary data.</text>
</comment>
<dbReference type="InterPro" id="IPR036390">
    <property type="entry name" value="WH_DNA-bd_sf"/>
</dbReference>
<dbReference type="Pfam" id="PF01047">
    <property type="entry name" value="MarR"/>
    <property type="match status" value="1"/>
</dbReference>
<dbReference type="RefSeq" id="WP_038061218.1">
    <property type="nucleotide sequence ID" value="NZ_FOVB01000005.1"/>
</dbReference>
<evidence type="ECO:0000313" key="3">
    <source>
        <dbReference type="EMBL" id="KEP71661.1"/>
    </source>
</evidence>
<sequence length="148" mass="16687">MATPMDQDIPELNEFLCFEIYASNLSFGRVYKPVLDPLGLTYPQFLVLYLLWRKDARSVGEIAGALGLETSTLTPLIKRLEQAGFVTRKRDPSDERRVKVSLAPRGEVARTHLDEIRDCVGRATGLTLEEAQELQTSLRKLRTHLADS</sequence>
<dbReference type="Gene3D" id="1.10.10.10">
    <property type="entry name" value="Winged helix-like DNA-binding domain superfamily/Winged helix DNA-binding domain"/>
    <property type="match status" value="1"/>
</dbReference>
<dbReference type="PRINTS" id="PR00598">
    <property type="entry name" value="HTHMARR"/>
</dbReference>
<dbReference type="InterPro" id="IPR036388">
    <property type="entry name" value="WH-like_DNA-bd_sf"/>
</dbReference>
<dbReference type="InterPro" id="IPR000835">
    <property type="entry name" value="HTH_MarR-typ"/>
</dbReference>
<proteinExistence type="predicted"/>
<protein>
    <submittedName>
        <fullName evidence="3">MarR family transcriptional regulator</fullName>
    </submittedName>
</protein>
<dbReference type="PROSITE" id="PS50995">
    <property type="entry name" value="HTH_MARR_2"/>
    <property type="match status" value="1"/>
</dbReference>
<accession>A0A074TIX8</accession>
<dbReference type="GO" id="GO:0003700">
    <property type="term" value="F:DNA-binding transcription factor activity"/>
    <property type="evidence" value="ECO:0007669"/>
    <property type="project" value="InterPro"/>
</dbReference>
<organism evidence="3 4">
    <name type="scientific">Thioclava dalianensis</name>
    <dbReference type="NCBI Taxonomy" id="1185766"/>
    <lineage>
        <taxon>Bacteria</taxon>
        <taxon>Pseudomonadati</taxon>
        <taxon>Pseudomonadota</taxon>
        <taxon>Alphaproteobacteria</taxon>
        <taxon>Rhodobacterales</taxon>
        <taxon>Paracoccaceae</taxon>
        <taxon>Thioclava</taxon>
    </lineage>
</organism>
<gene>
    <name evidence="3" type="ORF">DL1_01245</name>
</gene>
<dbReference type="AlphaFoldDB" id="A0A074TIX8"/>
<dbReference type="Proteomes" id="UP000027725">
    <property type="component" value="Unassembled WGS sequence"/>
</dbReference>
<dbReference type="SUPFAM" id="SSF46785">
    <property type="entry name" value="Winged helix' DNA-binding domain"/>
    <property type="match status" value="1"/>
</dbReference>
<reference evidence="3 4" key="1">
    <citation type="submission" date="2014-03" db="EMBL/GenBank/DDBJ databases">
        <title>The draft genome sequence of Thioclava dalianensis DLFJ1-1.</title>
        <authorList>
            <person name="Lai Q."/>
            <person name="Shao Z."/>
        </authorList>
    </citation>
    <scope>NUCLEOTIDE SEQUENCE [LARGE SCALE GENOMIC DNA]</scope>
    <source>
        <strain evidence="3 4">DLFJ1-1</strain>
    </source>
</reference>
<evidence type="ECO:0000256" key="1">
    <source>
        <dbReference type="ARBA" id="ARBA00004496"/>
    </source>
</evidence>
<dbReference type="GO" id="GO:0005737">
    <property type="term" value="C:cytoplasm"/>
    <property type="evidence" value="ECO:0007669"/>
    <property type="project" value="UniProtKB-SubCell"/>
</dbReference>
<dbReference type="PANTHER" id="PTHR33164:SF5">
    <property type="entry name" value="ORGANIC HYDROPEROXIDE RESISTANCE TRANSCRIPTIONAL REGULATOR"/>
    <property type="match status" value="1"/>
</dbReference>
<dbReference type="PANTHER" id="PTHR33164">
    <property type="entry name" value="TRANSCRIPTIONAL REGULATOR, MARR FAMILY"/>
    <property type="match status" value="1"/>
</dbReference>
<dbReference type="EMBL" id="JHEH01000001">
    <property type="protein sequence ID" value="KEP71661.1"/>
    <property type="molecule type" value="Genomic_DNA"/>
</dbReference>
<dbReference type="InterPro" id="IPR039422">
    <property type="entry name" value="MarR/SlyA-like"/>
</dbReference>
<name>A0A074TIX8_9RHOB</name>
<dbReference type="SMART" id="SM00347">
    <property type="entry name" value="HTH_MARR"/>
    <property type="match status" value="1"/>
</dbReference>
<dbReference type="GO" id="GO:0006950">
    <property type="term" value="P:response to stress"/>
    <property type="evidence" value="ECO:0007669"/>
    <property type="project" value="TreeGrafter"/>
</dbReference>
<feature type="domain" description="HTH marR-type" evidence="2">
    <location>
        <begin position="13"/>
        <end position="143"/>
    </location>
</feature>
<dbReference type="CDD" id="cd00090">
    <property type="entry name" value="HTH_ARSR"/>
    <property type="match status" value="1"/>
</dbReference>
<evidence type="ECO:0000259" key="2">
    <source>
        <dbReference type="PROSITE" id="PS50995"/>
    </source>
</evidence>
<dbReference type="eggNOG" id="COG1846">
    <property type="taxonomic scope" value="Bacteria"/>
</dbReference>
<comment type="subcellular location">
    <subcellularLocation>
        <location evidence="1">Cytoplasm</location>
    </subcellularLocation>
</comment>
<evidence type="ECO:0000313" key="4">
    <source>
        <dbReference type="Proteomes" id="UP000027725"/>
    </source>
</evidence>
<keyword evidence="4" id="KW-1185">Reference proteome</keyword>